<name>A0A1I6DPU5_9RHOB</name>
<evidence type="ECO:0000256" key="6">
    <source>
        <dbReference type="ARBA" id="ARBA00022833"/>
    </source>
</evidence>
<evidence type="ECO:0000256" key="8">
    <source>
        <dbReference type="SAM" id="MobiDB-lite"/>
    </source>
</evidence>
<feature type="binding site" evidence="7">
    <location>
        <position position="125"/>
    </location>
    <ligand>
        <name>Zn(2+)</name>
        <dbReference type="ChEBI" id="CHEBI:29105"/>
        <note>catalytic</note>
    </ligand>
</feature>
<reference evidence="9 10" key="1">
    <citation type="submission" date="2016-10" db="EMBL/GenBank/DDBJ databases">
        <authorList>
            <person name="de Groot N.N."/>
        </authorList>
    </citation>
    <scope>NUCLEOTIDE SEQUENCE [LARGE SCALE GENOMIC DNA]</scope>
    <source>
        <strain evidence="10">KMM 9023,NRIC 0796,JCM 17311,KCTC 23692</strain>
    </source>
</reference>
<dbReference type="Proteomes" id="UP000199302">
    <property type="component" value="Unassembled WGS sequence"/>
</dbReference>
<dbReference type="InterPro" id="IPR023091">
    <property type="entry name" value="MetalPrtase_cat_dom_sf_prd"/>
</dbReference>
<dbReference type="GO" id="GO:0006364">
    <property type="term" value="P:rRNA processing"/>
    <property type="evidence" value="ECO:0007669"/>
    <property type="project" value="UniProtKB-UniRule"/>
</dbReference>
<comment type="cofactor">
    <cofactor evidence="7">
        <name>Zn(2+)</name>
        <dbReference type="ChEBI" id="CHEBI:29105"/>
    </cofactor>
    <text evidence="7">Binds 1 zinc ion.</text>
</comment>
<dbReference type="PANTHER" id="PTHR46986:SF1">
    <property type="entry name" value="ENDORIBONUCLEASE YBEY, CHLOROPLASTIC"/>
    <property type="match status" value="1"/>
</dbReference>
<dbReference type="GO" id="GO:0004222">
    <property type="term" value="F:metalloendopeptidase activity"/>
    <property type="evidence" value="ECO:0007669"/>
    <property type="project" value="InterPro"/>
</dbReference>
<comment type="subcellular location">
    <subcellularLocation>
        <location evidence="7">Cytoplasm</location>
    </subcellularLocation>
</comment>
<keyword evidence="4 7" id="KW-0255">Endonuclease</keyword>
<protein>
    <recommendedName>
        <fullName evidence="7">Endoribonuclease YbeY</fullName>
        <ecNumber evidence="7">3.1.-.-</ecNumber>
    </recommendedName>
</protein>
<feature type="binding site" evidence="7">
    <location>
        <position position="135"/>
    </location>
    <ligand>
        <name>Zn(2+)</name>
        <dbReference type="ChEBI" id="CHEBI:29105"/>
        <note>catalytic</note>
    </ligand>
</feature>
<evidence type="ECO:0000313" key="10">
    <source>
        <dbReference type="Proteomes" id="UP000199302"/>
    </source>
</evidence>
<evidence type="ECO:0000256" key="2">
    <source>
        <dbReference type="ARBA" id="ARBA00022722"/>
    </source>
</evidence>
<dbReference type="GO" id="GO:0008270">
    <property type="term" value="F:zinc ion binding"/>
    <property type="evidence" value="ECO:0007669"/>
    <property type="project" value="UniProtKB-UniRule"/>
</dbReference>
<organism evidence="9 10">
    <name type="scientific">Poseidonocella sedimentorum</name>
    <dbReference type="NCBI Taxonomy" id="871652"/>
    <lineage>
        <taxon>Bacteria</taxon>
        <taxon>Pseudomonadati</taxon>
        <taxon>Pseudomonadota</taxon>
        <taxon>Alphaproteobacteria</taxon>
        <taxon>Rhodobacterales</taxon>
        <taxon>Roseobacteraceae</taxon>
        <taxon>Poseidonocella</taxon>
    </lineage>
</organism>
<evidence type="ECO:0000256" key="3">
    <source>
        <dbReference type="ARBA" id="ARBA00022723"/>
    </source>
</evidence>
<evidence type="ECO:0000256" key="5">
    <source>
        <dbReference type="ARBA" id="ARBA00022801"/>
    </source>
</evidence>
<feature type="region of interest" description="Disordered" evidence="8">
    <location>
        <begin position="70"/>
        <end position="91"/>
    </location>
</feature>
<dbReference type="InterPro" id="IPR002036">
    <property type="entry name" value="YbeY"/>
</dbReference>
<dbReference type="EMBL" id="FOYI01000004">
    <property type="protein sequence ID" value="SFR07503.1"/>
    <property type="molecule type" value="Genomic_DNA"/>
</dbReference>
<dbReference type="HAMAP" id="MF_00009">
    <property type="entry name" value="Endoribonucl_YbeY"/>
    <property type="match status" value="1"/>
</dbReference>
<dbReference type="EC" id="3.1.-.-" evidence="7"/>
<evidence type="ECO:0000256" key="7">
    <source>
        <dbReference type="HAMAP-Rule" id="MF_00009"/>
    </source>
</evidence>
<dbReference type="PANTHER" id="PTHR46986">
    <property type="entry name" value="ENDORIBONUCLEASE YBEY, CHLOROPLASTIC"/>
    <property type="match status" value="1"/>
</dbReference>
<evidence type="ECO:0000256" key="1">
    <source>
        <dbReference type="ARBA" id="ARBA00010875"/>
    </source>
</evidence>
<keyword evidence="10" id="KW-1185">Reference proteome</keyword>
<keyword evidence="7" id="KW-0698">rRNA processing</keyword>
<keyword evidence="5 7" id="KW-0378">Hydrolase</keyword>
<dbReference type="Pfam" id="PF02130">
    <property type="entry name" value="YbeY"/>
    <property type="match status" value="1"/>
</dbReference>
<gene>
    <name evidence="7" type="primary">ybeY</name>
    <name evidence="9" type="ORF">SAMN04515673_104239</name>
</gene>
<comment type="similarity">
    <text evidence="1 7">Belongs to the endoribonuclease YbeY family.</text>
</comment>
<feature type="binding site" evidence="7">
    <location>
        <position position="129"/>
    </location>
    <ligand>
        <name>Zn(2+)</name>
        <dbReference type="ChEBI" id="CHEBI:29105"/>
        <note>catalytic</note>
    </ligand>
</feature>
<dbReference type="STRING" id="871652.SAMN04515673_104239"/>
<dbReference type="OrthoDB" id="9807740at2"/>
<comment type="function">
    <text evidence="7">Single strand-specific metallo-endoribonuclease involved in late-stage 70S ribosome quality control and in maturation of the 3' terminus of the 16S rRNA.</text>
</comment>
<dbReference type="GO" id="GO:0005737">
    <property type="term" value="C:cytoplasm"/>
    <property type="evidence" value="ECO:0007669"/>
    <property type="project" value="UniProtKB-SubCell"/>
</dbReference>
<dbReference type="PROSITE" id="PS01306">
    <property type="entry name" value="UPF0054"/>
    <property type="match status" value="1"/>
</dbReference>
<proteinExistence type="inferred from homology"/>
<keyword evidence="7" id="KW-0690">Ribosome biogenesis</keyword>
<dbReference type="NCBIfam" id="TIGR00043">
    <property type="entry name" value="rRNA maturation RNase YbeY"/>
    <property type="match status" value="1"/>
</dbReference>
<keyword evidence="3 7" id="KW-0479">Metal-binding</keyword>
<keyword evidence="6 7" id="KW-0862">Zinc</keyword>
<dbReference type="SUPFAM" id="SSF55486">
    <property type="entry name" value="Metalloproteases ('zincins'), catalytic domain"/>
    <property type="match status" value="1"/>
</dbReference>
<dbReference type="RefSeq" id="WP_092079170.1">
    <property type="nucleotide sequence ID" value="NZ_FOYI01000004.1"/>
</dbReference>
<dbReference type="GO" id="GO:0004521">
    <property type="term" value="F:RNA endonuclease activity"/>
    <property type="evidence" value="ECO:0007669"/>
    <property type="project" value="UniProtKB-UniRule"/>
</dbReference>
<evidence type="ECO:0000256" key="4">
    <source>
        <dbReference type="ARBA" id="ARBA00022759"/>
    </source>
</evidence>
<dbReference type="InterPro" id="IPR020549">
    <property type="entry name" value="YbeY_CS"/>
</dbReference>
<keyword evidence="7" id="KW-0963">Cytoplasm</keyword>
<dbReference type="AlphaFoldDB" id="A0A1I6DPU5"/>
<accession>A0A1I6DPU5</accession>
<sequence length="167" mass="17935">MIVETMIEEARWAELELEALAERAAAAALVHLGLGEAWEISLLACNDARVAELNGEFRAKDQPTNVLSWPSEERGAEADGGAPIPPDPAGDPELGDIAIAWETCAREADAAGKPMADHVTHLVVHAVLHLLGYDHTREADATLMEDLEREILGKLGLPDPYSLDNGV</sequence>
<keyword evidence="2 7" id="KW-0540">Nuclease</keyword>
<dbReference type="Gene3D" id="3.40.390.30">
    <property type="entry name" value="Metalloproteases ('zincins'), catalytic domain"/>
    <property type="match status" value="1"/>
</dbReference>
<evidence type="ECO:0000313" key="9">
    <source>
        <dbReference type="EMBL" id="SFR07503.1"/>
    </source>
</evidence>